<gene>
    <name evidence="1" type="ORF">FISHEDRAFT_76614</name>
</gene>
<reference evidence="1 2" key="1">
    <citation type="journal article" date="2015" name="Fungal Genet. Biol.">
        <title>Evolution of novel wood decay mechanisms in Agaricales revealed by the genome sequences of Fistulina hepatica and Cylindrobasidium torrendii.</title>
        <authorList>
            <person name="Floudas D."/>
            <person name="Held B.W."/>
            <person name="Riley R."/>
            <person name="Nagy L.G."/>
            <person name="Koehler G."/>
            <person name="Ransdell A.S."/>
            <person name="Younus H."/>
            <person name="Chow J."/>
            <person name="Chiniquy J."/>
            <person name="Lipzen A."/>
            <person name="Tritt A."/>
            <person name="Sun H."/>
            <person name="Haridas S."/>
            <person name="LaButti K."/>
            <person name="Ohm R.A."/>
            <person name="Kues U."/>
            <person name="Blanchette R.A."/>
            <person name="Grigoriev I.V."/>
            <person name="Minto R.E."/>
            <person name="Hibbett D.S."/>
        </authorList>
    </citation>
    <scope>NUCLEOTIDE SEQUENCE [LARGE SCALE GENOMIC DNA]</scope>
    <source>
        <strain evidence="1 2">ATCC 64428</strain>
    </source>
</reference>
<name>A0A0D7A342_9AGAR</name>
<evidence type="ECO:0000313" key="2">
    <source>
        <dbReference type="Proteomes" id="UP000054144"/>
    </source>
</evidence>
<proteinExistence type="predicted"/>
<organism evidence="1 2">
    <name type="scientific">Fistulina hepatica ATCC 64428</name>
    <dbReference type="NCBI Taxonomy" id="1128425"/>
    <lineage>
        <taxon>Eukaryota</taxon>
        <taxon>Fungi</taxon>
        <taxon>Dikarya</taxon>
        <taxon>Basidiomycota</taxon>
        <taxon>Agaricomycotina</taxon>
        <taxon>Agaricomycetes</taxon>
        <taxon>Agaricomycetidae</taxon>
        <taxon>Agaricales</taxon>
        <taxon>Fistulinaceae</taxon>
        <taxon>Fistulina</taxon>
    </lineage>
</organism>
<protein>
    <submittedName>
        <fullName evidence="1">Uncharacterized protein</fullName>
    </submittedName>
</protein>
<sequence>MRSVFTLLTLPNTGLGFEVLESLDESSKLASAGNILVPAVADEPTGSSASPRKKPRLSNVPIVATRFHASTASRQPLRSAPARTRLAAGPITIQLVSEDDQASSRSDSTDEFWRLLQRTIIGSLERVGQELHLPASFDELYNACRHTVVVAGKGEDLYANQLRLGLQKCSVYIVNTLLAAEQAGVHWISLFVSLCTWFEKTMASKLIP</sequence>
<accession>A0A0D7A342</accession>
<dbReference type="Proteomes" id="UP000054144">
    <property type="component" value="Unassembled WGS sequence"/>
</dbReference>
<dbReference type="EMBL" id="KN882048">
    <property type="protein sequence ID" value="KIY45432.1"/>
    <property type="molecule type" value="Genomic_DNA"/>
</dbReference>
<evidence type="ECO:0000313" key="1">
    <source>
        <dbReference type="EMBL" id="KIY45432.1"/>
    </source>
</evidence>
<keyword evidence="2" id="KW-1185">Reference proteome</keyword>
<dbReference type="AlphaFoldDB" id="A0A0D7A342"/>